<dbReference type="PANTHER" id="PTHR37534">
    <property type="entry name" value="TRANSCRIPTIONAL ACTIVATOR PROTEIN UGA3"/>
    <property type="match status" value="1"/>
</dbReference>
<dbReference type="Proteomes" id="UP000504636">
    <property type="component" value="Unplaced"/>
</dbReference>
<dbReference type="PANTHER" id="PTHR37534:SF15">
    <property type="entry name" value="ZN(II)2CYS6 TRANSCRIPTION FACTOR (EUROFUNG)"/>
    <property type="match status" value="1"/>
</dbReference>
<dbReference type="GO" id="GO:0005634">
    <property type="term" value="C:nucleus"/>
    <property type="evidence" value="ECO:0007669"/>
    <property type="project" value="UniProtKB-SubCell"/>
</dbReference>
<dbReference type="RefSeq" id="XP_033571763.1">
    <property type="nucleotide sequence ID" value="XM_033712711.1"/>
</dbReference>
<keyword evidence="2" id="KW-0539">Nucleus</keyword>
<evidence type="ECO:0000313" key="4">
    <source>
        <dbReference type="EMBL" id="KAF2804799.1"/>
    </source>
</evidence>
<name>A0A6A6Y869_9PEZI</name>
<dbReference type="OrthoDB" id="5333823at2759"/>
<feature type="signal peptide" evidence="3">
    <location>
        <begin position="1"/>
        <end position="16"/>
    </location>
</feature>
<reference evidence="4 6" key="1">
    <citation type="journal article" date="2020" name="Stud. Mycol.">
        <title>101 Dothideomycetes genomes: a test case for predicting lifestyles and emergence of pathogens.</title>
        <authorList>
            <person name="Haridas S."/>
            <person name="Albert R."/>
            <person name="Binder M."/>
            <person name="Bloem J."/>
            <person name="Labutti K."/>
            <person name="Salamov A."/>
            <person name="Andreopoulos B."/>
            <person name="Baker S."/>
            <person name="Barry K."/>
            <person name="Bills G."/>
            <person name="Bluhm B."/>
            <person name="Cannon C."/>
            <person name="Castanera R."/>
            <person name="Culley D."/>
            <person name="Daum C."/>
            <person name="Ezra D."/>
            <person name="Gonzalez J."/>
            <person name="Henrissat B."/>
            <person name="Kuo A."/>
            <person name="Liang C."/>
            <person name="Lipzen A."/>
            <person name="Lutzoni F."/>
            <person name="Magnuson J."/>
            <person name="Mondo S."/>
            <person name="Nolan M."/>
            <person name="Ohm R."/>
            <person name="Pangilinan J."/>
            <person name="Park H.-J."/>
            <person name="Ramirez L."/>
            <person name="Alfaro M."/>
            <person name="Sun H."/>
            <person name="Tritt A."/>
            <person name="Yoshinaga Y."/>
            <person name="Zwiers L.-H."/>
            <person name="Turgeon B."/>
            <person name="Goodwin S."/>
            <person name="Spatafora J."/>
            <person name="Crous P."/>
            <person name="Grigoriev I."/>
        </authorList>
    </citation>
    <scope>NUCLEOTIDE SEQUENCE</scope>
    <source>
        <strain evidence="4 6">CBS 304.34</strain>
    </source>
</reference>
<organism evidence="4">
    <name type="scientific">Mytilinidion resinicola</name>
    <dbReference type="NCBI Taxonomy" id="574789"/>
    <lineage>
        <taxon>Eukaryota</taxon>
        <taxon>Fungi</taxon>
        <taxon>Dikarya</taxon>
        <taxon>Ascomycota</taxon>
        <taxon>Pezizomycotina</taxon>
        <taxon>Dothideomycetes</taxon>
        <taxon>Pleosporomycetidae</taxon>
        <taxon>Mytilinidiales</taxon>
        <taxon>Mytilinidiaceae</taxon>
        <taxon>Mytilinidion</taxon>
    </lineage>
</organism>
<evidence type="ECO:0000256" key="2">
    <source>
        <dbReference type="ARBA" id="ARBA00023242"/>
    </source>
</evidence>
<reference evidence="6" key="2">
    <citation type="submission" date="2020-04" db="EMBL/GenBank/DDBJ databases">
        <authorList>
            <consortium name="NCBI Genome Project"/>
        </authorList>
    </citation>
    <scope>NUCLEOTIDE SEQUENCE</scope>
    <source>
        <strain evidence="6">CBS 304.34</strain>
    </source>
</reference>
<sequence>MLATTIILCMAEITLSSTGKTSWRMHLQGASALIEKLHHNGNHPSNSTTVIFLARKYQALQAIALACGKSPLDRSFLLVGTGDDQAKIDDLAGYSRDLLPVFQGISALDKTLESYESQFVCEEAPGSLHFSCNSLLEHKSHLIFDRVRVLMAKRTLPSSVSYGSLAQCTRKDLFLLDEAYHRMAILQIYLRGSLSVPYHTVEDSRQRILACLYSMTYYASPCPGVAALPPLFVAGCLCSDI</sequence>
<dbReference type="GeneID" id="54453604"/>
<dbReference type="InterPro" id="IPR021858">
    <property type="entry name" value="Fun_TF"/>
</dbReference>
<evidence type="ECO:0000256" key="3">
    <source>
        <dbReference type="SAM" id="SignalP"/>
    </source>
</evidence>
<dbReference type="GO" id="GO:0000976">
    <property type="term" value="F:transcription cis-regulatory region binding"/>
    <property type="evidence" value="ECO:0007669"/>
    <property type="project" value="TreeGrafter"/>
</dbReference>
<evidence type="ECO:0000256" key="1">
    <source>
        <dbReference type="ARBA" id="ARBA00004123"/>
    </source>
</evidence>
<feature type="chain" id="PRO_5044628918" evidence="3">
    <location>
        <begin position="17"/>
        <end position="241"/>
    </location>
</feature>
<protein>
    <submittedName>
        <fullName evidence="4 6">Uncharacterized protein</fullName>
    </submittedName>
</protein>
<keyword evidence="5" id="KW-1185">Reference proteome</keyword>
<dbReference type="EMBL" id="MU003711">
    <property type="protein sequence ID" value="KAF2804799.1"/>
    <property type="molecule type" value="Genomic_DNA"/>
</dbReference>
<accession>A0A6A6Y869</accession>
<dbReference type="Pfam" id="PF11951">
    <property type="entry name" value="Fungal_trans_2"/>
    <property type="match status" value="1"/>
</dbReference>
<reference evidence="6" key="3">
    <citation type="submission" date="2025-04" db="UniProtKB">
        <authorList>
            <consortium name="RefSeq"/>
        </authorList>
    </citation>
    <scope>IDENTIFICATION</scope>
    <source>
        <strain evidence="6">CBS 304.34</strain>
    </source>
</reference>
<proteinExistence type="predicted"/>
<comment type="subcellular location">
    <subcellularLocation>
        <location evidence="1">Nucleus</location>
    </subcellularLocation>
</comment>
<dbReference type="AlphaFoldDB" id="A0A6A6Y869"/>
<evidence type="ECO:0000313" key="6">
    <source>
        <dbReference type="RefSeq" id="XP_033571763.1"/>
    </source>
</evidence>
<evidence type="ECO:0000313" key="5">
    <source>
        <dbReference type="Proteomes" id="UP000504636"/>
    </source>
</evidence>
<gene>
    <name evidence="4 6" type="ORF">BDZ99DRAFT_143349</name>
</gene>
<dbReference type="GO" id="GO:0045944">
    <property type="term" value="P:positive regulation of transcription by RNA polymerase II"/>
    <property type="evidence" value="ECO:0007669"/>
    <property type="project" value="TreeGrafter"/>
</dbReference>
<keyword evidence="3" id="KW-0732">Signal</keyword>
<dbReference type="GO" id="GO:0003700">
    <property type="term" value="F:DNA-binding transcription factor activity"/>
    <property type="evidence" value="ECO:0007669"/>
    <property type="project" value="TreeGrafter"/>
</dbReference>